<protein>
    <submittedName>
        <fullName evidence="3">DUF4097 and DUF4098 domain-containing protein YvlB</fullName>
    </submittedName>
</protein>
<keyword evidence="4" id="KW-1185">Reference proteome</keyword>
<feature type="signal peptide" evidence="1">
    <location>
        <begin position="1"/>
        <end position="22"/>
    </location>
</feature>
<dbReference type="STRING" id="570519.SAMN04488116_2032"/>
<dbReference type="Pfam" id="PF13349">
    <property type="entry name" value="DUF4097"/>
    <property type="match status" value="1"/>
</dbReference>
<feature type="chain" id="PRO_5012702849" evidence="1">
    <location>
        <begin position="23"/>
        <end position="288"/>
    </location>
</feature>
<feature type="domain" description="DUF4097" evidence="2">
    <location>
        <begin position="148"/>
        <end position="261"/>
    </location>
</feature>
<evidence type="ECO:0000313" key="4">
    <source>
        <dbReference type="Proteomes" id="UP000184532"/>
    </source>
</evidence>
<organism evidence="3 4">
    <name type="scientific">Flagellimonas flava</name>
    <dbReference type="NCBI Taxonomy" id="570519"/>
    <lineage>
        <taxon>Bacteria</taxon>
        <taxon>Pseudomonadati</taxon>
        <taxon>Bacteroidota</taxon>
        <taxon>Flavobacteriia</taxon>
        <taxon>Flavobacteriales</taxon>
        <taxon>Flavobacteriaceae</taxon>
        <taxon>Flagellimonas</taxon>
    </lineage>
</organism>
<gene>
    <name evidence="3" type="ORF">SAMN04488116_2032</name>
</gene>
<dbReference type="AlphaFoldDB" id="A0A1M5LSB6"/>
<evidence type="ECO:0000256" key="1">
    <source>
        <dbReference type="SAM" id="SignalP"/>
    </source>
</evidence>
<evidence type="ECO:0000259" key="2">
    <source>
        <dbReference type="Pfam" id="PF13349"/>
    </source>
</evidence>
<dbReference type="Proteomes" id="UP000184532">
    <property type="component" value="Unassembled WGS sequence"/>
</dbReference>
<proteinExistence type="predicted"/>
<dbReference type="EMBL" id="FQWL01000003">
    <property type="protein sequence ID" value="SHG67243.1"/>
    <property type="molecule type" value="Genomic_DNA"/>
</dbReference>
<reference evidence="4" key="1">
    <citation type="submission" date="2016-11" db="EMBL/GenBank/DDBJ databases">
        <authorList>
            <person name="Varghese N."/>
            <person name="Submissions S."/>
        </authorList>
    </citation>
    <scope>NUCLEOTIDE SEQUENCE [LARGE SCALE GENOMIC DNA]</scope>
    <source>
        <strain evidence="4">DSM 22638</strain>
    </source>
</reference>
<keyword evidence="1" id="KW-0732">Signal</keyword>
<dbReference type="InterPro" id="IPR025164">
    <property type="entry name" value="Toastrack_DUF4097"/>
</dbReference>
<sequence>MMKQLVLGMALIFLISVPGCTAQETEFTEVIKKEIQMGNQNGNTLVVKNVFGSVSVEGYNGNTIQLDAEKTITADTKEELELGKKELKLNIIEESNRVVLHPDAPYIDFDGKNLKYNWCNNHDEPSYEHVLNIKIKVPNKLKLNISTVNNGEVVIKETRGTDIKAENINGGIALTNVTGKTKVHCINGAVDISYADNPNSASEYYSLNGDINISYQKSLSANISFKSMNGEMFTDFEVNKQFMRTKKKTGKGNKPKYKYEARPVVQIGSGVVDFDFETLNGNVFIKKI</sequence>
<accession>A0A1M5LSB6</accession>
<dbReference type="RefSeq" id="WP_073179105.1">
    <property type="nucleotide sequence ID" value="NZ_FQWL01000003.1"/>
</dbReference>
<evidence type="ECO:0000313" key="3">
    <source>
        <dbReference type="EMBL" id="SHG67243.1"/>
    </source>
</evidence>
<dbReference type="OrthoDB" id="937739at2"/>
<name>A0A1M5LSB6_9FLAO</name>